<dbReference type="EMBL" id="MU004232">
    <property type="protein sequence ID" value="KAF2671939.1"/>
    <property type="molecule type" value="Genomic_DNA"/>
</dbReference>
<keyword evidence="1" id="KW-0472">Membrane</keyword>
<evidence type="ECO:0000313" key="2">
    <source>
        <dbReference type="EMBL" id="KAF2671939.1"/>
    </source>
</evidence>
<organism evidence="2 3">
    <name type="scientific">Microthyrium microscopicum</name>
    <dbReference type="NCBI Taxonomy" id="703497"/>
    <lineage>
        <taxon>Eukaryota</taxon>
        <taxon>Fungi</taxon>
        <taxon>Dikarya</taxon>
        <taxon>Ascomycota</taxon>
        <taxon>Pezizomycotina</taxon>
        <taxon>Dothideomycetes</taxon>
        <taxon>Dothideomycetes incertae sedis</taxon>
        <taxon>Microthyriales</taxon>
        <taxon>Microthyriaceae</taxon>
        <taxon>Microthyrium</taxon>
    </lineage>
</organism>
<dbReference type="InterPro" id="IPR052979">
    <property type="entry name" value="Adenylate-forming_domain"/>
</dbReference>
<reference evidence="2" key="1">
    <citation type="journal article" date="2020" name="Stud. Mycol.">
        <title>101 Dothideomycetes genomes: a test case for predicting lifestyles and emergence of pathogens.</title>
        <authorList>
            <person name="Haridas S."/>
            <person name="Albert R."/>
            <person name="Binder M."/>
            <person name="Bloem J."/>
            <person name="Labutti K."/>
            <person name="Salamov A."/>
            <person name="Andreopoulos B."/>
            <person name="Baker S."/>
            <person name="Barry K."/>
            <person name="Bills G."/>
            <person name="Bluhm B."/>
            <person name="Cannon C."/>
            <person name="Castanera R."/>
            <person name="Culley D."/>
            <person name="Daum C."/>
            <person name="Ezra D."/>
            <person name="Gonzalez J."/>
            <person name="Henrissat B."/>
            <person name="Kuo A."/>
            <person name="Liang C."/>
            <person name="Lipzen A."/>
            <person name="Lutzoni F."/>
            <person name="Magnuson J."/>
            <person name="Mondo S."/>
            <person name="Nolan M."/>
            <person name="Ohm R."/>
            <person name="Pangilinan J."/>
            <person name="Park H.-J."/>
            <person name="Ramirez L."/>
            <person name="Alfaro M."/>
            <person name="Sun H."/>
            <person name="Tritt A."/>
            <person name="Yoshinaga Y."/>
            <person name="Zwiers L.-H."/>
            <person name="Turgeon B."/>
            <person name="Goodwin S."/>
            <person name="Spatafora J."/>
            <person name="Crous P."/>
            <person name="Grigoriev I."/>
        </authorList>
    </citation>
    <scope>NUCLEOTIDE SEQUENCE</scope>
    <source>
        <strain evidence="2">CBS 115976</strain>
    </source>
</reference>
<name>A0A6A6UI34_9PEZI</name>
<protein>
    <recommendedName>
        <fullName evidence="4">Integral membrane protein TmpA</fullName>
    </recommendedName>
</protein>
<dbReference type="PANTHER" id="PTHR33927:SF5">
    <property type="entry name" value="ENZYME, PUTATIVE (AFU_ORTHOLOGUE AFUA_8G01222)-RELATED"/>
    <property type="match status" value="1"/>
</dbReference>
<feature type="transmembrane region" description="Helical" evidence="1">
    <location>
        <begin position="43"/>
        <end position="65"/>
    </location>
</feature>
<keyword evidence="1" id="KW-0812">Transmembrane</keyword>
<evidence type="ECO:0000313" key="3">
    <source>
        <dbReference type="Proteomes" id="UP000799302"/>
    </source>
</evidence>
<accession>A0A6A6UI34</accession>
<dbReference type="Proteomes" id="UP000799302">
    <property type="component" value="Unassembled WGS sequence"/>
</dbReference>
<keyword evidence="1" id="KW-1133">Transmembrane helix</keyword>
<feature type="transmembrane region" description="Helical" evidence="1">
    <location>
        <begin position="77"/>
        <end position="94"/>
    </location>
</feature>
<dbReference type="OrthoDB" id="3142841at2759"/>
<dbReference type="AlphaFoldDB" id="A0A6A6UI34"/>
<feature type="transmembrane region" description="Helical" evidence="1">
    <location>
        <begin position="201"/>
        <end position="218"/>
    </location>
</feature>
<dbReference type="PANTHER" id="PTHR33927">
    <property type="entry name" value="TRANSMEMBRANE PROTEIN"/>
    <property type="match status" value="1"/>
</dbReference>
<feature type="transmembrane region" description="Helical" evidence="1">
    <location>
        <begin position="230"/>
        <end position="252"/>
    </location>
</feature>
<proteinExistence type="predicted"/>
<evidence type="ECO:0000256" key="1">
    <source>
        <dbReference type="SAM" id="Phobius"/>
    </source>
</evidence>
<feature type="transmembrane region" description="Helical" evidence="1">
    <location>
        <begin position="163"/>
        <end position="186"/>
    </location>
</feature>
<evidence type="ECO:0008006" key="4">
    <source>
        <dbReference type="Google" id="ProtNLM"/>
    </source>
</evidence>
<gene>
    <name evidence="2" type="ORF">BT63DRAFT_431902</name>
</gene>
<keyword evidence="3" id="KW-1185">Reference proteome</keyword>
<sequence length="451" mass="51058">MPGSKPRHLLRCTKIVEISKTITPYSISPARKFRHWTWYRLFIVYRAIFGVIFGLNIIALGLVLALERPWKAKDFTFNWLPLFIVTNFFCGTLIRNEHFINLLFKAVLQTPRSTPLWIRKRVAHVHHYGGFHSGCHTAAAIWFLLFLICSWKQPGLRNDLIKAVLAVTTTAFFLQVVIIIFAYPVLRRSCHDAFEISHRQGGWAILILLWILFSLLVCEKRRTTTTSTHSLVLTNAVFWLQLGTTALVIYPWTHHASRIHFTSKHRYSGGAAIKIGKSVLNEYHAFAIIPVSDNKTGFSILVSNAGNWTRSLIQNPPEKLWLRELPVYGVITVARLFSSVLLVTTGAGIGPCLGLLIEHPDLDVKVLWYARDPVSTYGSEIVDMVKKADEEASIIDTSVHGRLDIVQMAVKRFHESKAEAVVVISNKKVIDEVVFEMSKLGIPCYGPIFDS</sequence>
<feature type="transmembrane region" description="Helical" evidence="1">
    <location>
        <begin position="131"/>
        <end position="151"/>
    </location>
</feature>